<evidence type="ECO:0000313" key="2">
    <source>
        <dbReference type="Proteomes" id="UP000012138"/>
    </source>
</evidence>
<dbReference type="Proteomes" id="UP000012138">
    <property type="component" value="Unassembled WGS sequence"/>
</dbReference>
<organism evidence="1 2">
    <name type="scientific">Leptospira noguchii str. 2001034031</name>
    <dbReference type="NCBI Taxonomy" id="1193053"/>
    <lineage>
        <taxon>Bacteria</taxon>
        <taxon>Pseudomonadati</taxon>
        <taxon>Spirochaetota</taxon>
        <taxon>Spirochaetia</taxon>
        <taxon>Leptospirales</taxon>
        <taxon>Leptospiraceae</taxon>
        <taxon>Leptospira</taxon>
    </lineage>
</organism>
<name>M6Y362_9LEPT</name>
<sequence>MRFKFVRVPTFSATLRIFKLYSLRFKFVRVPTFSASSKNLNRFSPFK</sequence>
<gene>
    <name evidence="1" type="ORF">LEP1GSC024_3917</name>
</gene>
<proteinExistence type="predicted"/>
<accession>M6Y362</accession>
<comment type="caution">
    <text evidence="1">The sequence shown here is derived from an EMBL/GenBank/DDBJ whole genome shotgun (WGS) entry which is preliminary data.</text>
</comment>
<reference evidence="1 2" key="1">
    <citation type="submission" date="2013-01" db="EMBL/GenBank/DDBJ databases">
        <authorList>
            <person name="Harkins D.M."/>
            <person name="Durkin A.S."/>
            <person name="Brinkac L.M."/>
            <person name="Haft D.H."/>
            <person name="Selengut J.D."/>
            <person name="Sanka R."/>
            <person name="DePew J."/>
            <person name="Purushe J."/>
            <person name="Whelen A.C."/>
            <person name="Vinetz J.M."/>
            <person name="Sutton G.G."/>
            <person name="Nierman W.C."/>
            <person name="Fouts D.E."/>
        </authorList>
    </citation>
    <scope>NUCLEOTIDE SEQUENCE [LARGE SCALE GENOMIC DNA]</scope>
    <source>
        <strain evidence="1 2">2001034031</strain>
    </source>
</reference>
<evidence type="ECO:0000313" key="1">
    <source>
        <dbReference type="EMBL" id="EMO88125.1"/>
    </source>
</evidence>
<dbReference type="EMBL" id="AKXB02000135">
    <property type="protein sequence ID" value="EMO88125.1"/>
    <property type="molecule type" value="Genomic_DNA"/>
</dbReference>
<protein>
    <submittedName>
        <fullName evidence="1">Uncharacterized protein</fullName>
    </submittedName>
</protein>
<dbReference type="AlphaFoldDB" id="M6Y362"/>